<dbReference type="Proteomes" id="UP000198635">
    <property type="component" value="Unassembled WGS sequence"/>
</dbReference>
<dbReference type="EMBL" id="FORX01000007">
    <property type="protein sequence ID" value="SFJ80018.1"/>
    <property type="molecule type" value="Genomic_DNA"/>
</dbReference>
<protein>
    <submittedName>
        <fullName evidence="3">ADP-heptose:LPS heptosyltransferase</fullName>
    </submittedName>
</protein>
<dbReference type="Pfam" id="PF01075">
    <property type="entry name" value="Glyco_transf_9"/>
    <property type="match status" value="1"/>
</dbReference>
<dbReference type="PANTHER" id="PTHR30160">
    <property type="entry name" value="TETRAACYLDISACCHARIDE 4'-KINASE-RELATED"/>
    <property type="match status" value="1"/>
</dbReference>
<accession>A0A1I3U8W4</accession>
<sequence length="462" mass="51680">MKKPILVIQMQRMGDLILSFPLFLWLERAFPGHPVWVMAEPSFAGPLARLSPQVCYFSHGQEGDLRRQAFHLVINLSHRAQSMELAGSLHCDALVGGYIRDGVTRIEGDWQEYRASLTHNNRHNHFHWADLNALGVIPRKIMEQTRWPGPRNMPHDNRHIGLFLGASEPDKRPSAAFWVELIEELERRGFVPVLLGGPGERELCREVLRLAARPVASACGSMGLDTFAMYGQNLAAMITPDTGPMHLAAWSGLKVLNLSMGPVHAFETGPYQPGHVVLRSSGDCVGCWRCRFELPRCHRHFKPVRVVRVLEAMLGRKGKLTGLRLPGLEILASGRRDGLYDLIPLSVRPKAGQKLAAYWQAFWLHAFGLGSRDGCLTAAANLREAHEALTRVMAVGALRFFRTVSSTPDPRRLVREWDHAALALRPLSGYAAVHLSNNDCSPASRRRVLTLAEEHLGFLRQE</sequence>
<dbReference type="InterPro" id="IPR051199">
    <property type="entry name" value="LPS_LOS_Heptosyltrfase"/>
</dbReference>
<dbReference type="SUPFAM" id="SSF53756">
    <property type="entry name" value="UDP-Glycosyltransferase/glycogen phosphorylase"/>
    <property type="match status" value="1"/>
</dbReference>
<dbReference type="OrthoDB" id="9797795at2"/>
<dbReference type="CDD" id="cd03789">
    <property type="entry name" value="GT9_LPS_heptosyltransferase"/>
    <property type="match status" value="1"/>
</dbReference>
<keyword evidence="4" id="KW-1185">Reference proteome</keyword>
<name>A0A1I3U8W4_9BACT</name>
<gene>
    <name evidence="3" type="ORF">SAMN04488082_10790</name>
</gene>
<dbReference type="GO" id="GO:0008713">
    <property type="term" value="F:ADP-heptose-lipopolysaccharide heptosyltransferase activity"/>
    <property type="evidence" value="ECO:0007669"/>
    <property type="project" value="TreeGrafter"/>
</dbReference>
<dbReference type="Gene3D" id="3.40.50.2000">
    <property type="entry name" value="Glycogen Phosphorylase B"/>
    <property type="match status" value="2"/>
</dbReference>
<evidence type="ECO:0000256" key="2">
    <source>
        <dbReference type="ARBA" id="ARBA00022679"/>
    </source>
</evidence>
<dbReference type="InterPro" id="IPR002201">
    <property type="entry name" value="Glyco_trans_9"/>
</dbReference>
<dbReference type="RefSeq" id="WP_092374337.1">
    <property type="nucleotide sequence ID" value="NZ_FORX01000007.1"/>
</dbReference>
<evidence type="ECO:0000313" key="4">
    <source>
        <dbReference type="Proteomes" id="UP000198635"/>
    </source>
</evidence>
<dbReference type="GO" id="GO:0005829">
    <property type="term" value="C:cytosol"/>
    <property type="evidence" value="ECO:0007669"/>
    <property type="project" value="TreeGrafter"/>
</dbReference>
<keyword evidence="1" id="KW-0328">Glycosyltransferase</keyword>
<organism evidence="3 4">
    <name type="scientific">Desulfomicrobium apsheronum</name>
    <dbReference type="NCBI Taxonomy" id="52560"/>
    <lineage>
        <taxon>Bacteria</taxon>
        <taxon>Pseudomonadati</taxon>
        <taxon>Thermodesulfobacteriota</taxon>
        <taxon>Desulfovibrionia</taxon>
        <taxon>Desulfovibrionales</taxon>
        <taxon>Desulfomicrobiaceae</taxon>
        <taxon>Desulfomicrobium</taxon>
    </lineage>
</organism>
<dbReference type="GO" id="GO:0009244">
    <property type="term" value="P:lipopolysaccharide core region biosynthetic process"/>
    <property type="evidence" value="ECO:0007669"/>
    <property type="project" value="TreeGrafter"/>
</dbReference>
<evidence type="ECO:0000256" key="1">
    <source>
        <dbReference type="ARBA" id="ARBA00022676"/>
    </source>
</evidence>
<evidence type="ECO:0000313" key="3">
    <source>
        <dbReference type="EMBL" id="SFJ80018.1"/>
    </source>
</evidence>
<proteinExistence type="predicted"/>
<dbReference type="STRING" id="52560.SAMN04488082_10790"/>
<reference evidence="4" key="1">
    <citation type="submission" date="2016-10" db="EMBL/GenBank/DDBJ databases">
        <authorList>
            <person name="Varghese N."/>
            <person name="Submissions S."/>
        </authorList>
    </citation>
    <scope>NUCLEOTIDE SEQUENCE [LARGE SCALE GENOMIC DNA]</scope>
    <source>
        <strain evidence="4">DSM 5918</strain>
    </source>
</reference>
<dbReference type="AlphaFoldDB" id="A0A1I3U8W4"/>
<dbReference type="PANTHER" id="PTHR30160:SF7">
    <property type="entry name" value="ADP-HEPTOSE--LPS HEPTOSYLTRANSFERASE 2"/>
    <property type="match status" value="1"/>
</dbReference>
<keyword evidence="2 3" id="KW-0808">Transferase</keyword>